<keyword evidence="2" id="KW-0479">Metal-binding</keyword>
<evidence type="ECO:0000313" key="11">
    <source>
        <dbReference type="Proteomes" id="UP000784294"/>
    </source>
</evidence>
<proteinExistence type="predicted"/>
<evidence type="ECO:0000256" key="4">
    <source>
        <dbReference type="ARBA" id="ARBA00022771"/>
    </source>
</evidence>
<feature type="compositionally biased region" description="Polar residues" evidence="8">
    <location>
        <begin position="310"/>
        <end position="321"/>
    </location>
</feature>
<evidence type="ECO:0000256" key="8">
    <source>
        <dbReference type="SAM" id="MobiDB-lite"/>
    </source>
</evidence>
<protein>
    <recommendedName>
        <fullName evidence="9">C2H2-type domain-containing protein</fullName>
    </recommendedName>
</protein>
<evidence type="ECO:0000256" key="2">
    <source>
        <dbReference type="ARBA" id="ARBA00022723"/>
    </source>
</evidence>
<evidence type="ECO:0000256" key="6">
    <source>
        <dbReference type="ARBA" id="ARBA00023242"/>
    </source>
</evidence>
<accession>A0A3S4ZPA6</accession>
<dbReference type="PROSITE" id="PS00028">
    <property type="entry name" value="ZINC_FINGER_C2H2_1"/>
    <property type="match status" value="1"/>
</dbReference>
<evidence type="ECO:0000259" key="9">
    <source>
        <dbReference type="PROSITE" id="PS50157"/>
    </source>
</evidence>
<feature type="region of interest" description="Disordered" evidence="8">
    <location>
        <begin position="257"/>
        <end position="321"/>
    </location>
</feature>
<dbReference type="FunFam" id="3.30.160.60:FF:000145">
    <property type="entry name" value="Zinc finger protein 574"/>
    <property type="match status" value="1"/>
</dbReference>
<feature type="compositionally biased region" description="Low complexity" evidence="8">
    <location>
        <begin position="230"/>
        <end position="239"/>
    </location>
</feature>
<feature type="compositionally biased region" description="Polar residues" evidence="8">
    <location>
        <begin position="42"/>
        <end position="65"/>
    </location>
</feature>
<evidence type="ECO:0000256" key="1">
    <source>
        <dbReference type="ARBA" id="ARBA00004123"/>
    </source>
</evidence>
<keyword evidence="6" id="KW-0539">Nucleus</keyword>
<feature type="region of interest" description="Disordered" evidence="8">
    <location>
        <begin position="108"/>
        <end position="142"/>
    </location>
</feature>
<evidence type="ECO:0000256" key="7">
    <source>
        <dbReference type="PROSITE-ProRule" id="PRU00042"/>
    </source>
</evidence>
<comment type="caution">
    <text evidence="10">The sequence shown here is derived from an EMBL/GenBank/DDBJ whole genome shotgun (WGS) entry which is preliminary data.</text>
</comment>
<evidence type="ECO:0000256" key="5">
    <source>
        <dbReference type="ARBA" id="ARBA00022833"/>
    </source>
</evidence>
<dbReference type="Gene3D" id="3.30.160.60">
    <property type="entry name" value="Classic Zinc Finger"/>
    <property type="match status" value="1"/>
</dbReference>
<dbReference type="SMART" id="SM00355">
    <property type="entry name" value="ZnF_C2H2"/>
    <property type="match status" value="1"/>
</dbReference>
<keyword evidence="3" id="KW-0677">Repeat</keyword>
<feature type="compositionally biased region" description="Basic residues" evidence="8">
    <location>
        <begin position="108"/>
        <end position="117"/>
    </location>
</feature>
<dbReference type="GO" id="GO:0008270">
    <property type="term" value="F:zinc ion binding"/>
    <property type="evidence" value="ECO:0007669"/>
    <property type="project" value="UniProtKB-KW"/>
</dbReference>
<feature type="domain" description="C2H2-type" evidence="9">
    <location>
        <begin position="11"/>
        <end position="35"/>
    </location>
</feature>
<dbReference type="GO" id="GO:0005634">
    <property type="term" value="C:nucleus"/>
    <property type="evidence" value="ECO:0007669"/>
    <property type="project" value="UniProtKB-SubCell"/>
</dbReference>
<keyword evidence="4 7" id="KW-0863">Zinc-finger</keyword>
<reference evidence="10" key="1">
    <citation type="submission" date="2018-11" db="EMBL/GenBank/DDBJ databases">
        <authorList>
            <consortium name="Pathogen Informatics"/>
        </authorList>
    </citation>
    <scope>NUCLEOTIDE SEQUENCE</scope>
</reference>
<dbReference type="PROSITE" id="PS50157">
    <property type="entry name" value="ZINC_FINGER_C2H2_2"/>
    <property type="match status" value="1"/>
</dbReference>
<feature type="region of interest" description="Disordered" evidence="8">
    <location>
        <begin position="172"/>
        <end position="196"/>
    </location>
</feature>
<dbReference type="SUPFAM" id="SSF57667">
    <property type="entry name" value="beta-beta-alpha zinc fingers"/>
    <property type="match status" value="1"/>
</dbReference>
<dbReference type="InterPro" id="IPR036236">
    <property type="entry name" value="Znf_C2H2_sf"/>
</dbReference>
<dbReference type="AlphaFoldDB" id="A0A3S4ZPA6"/>
<dbReference type="EMBL" id="CAAALY010003924">
    <property type="protein sequence ID" value="VEL08422.1"/>
    <property type="molecule type" value="Genomic_DNA"/>
</dbReference>
<keyword evidence="11" id="KW-1185">Reference proteome</keyword>
<feature type="region of interest" description="Disordered" evidence="8">
    <location>
        <begin position="230"/>
        <end position="249"/>
    </location>
</feature>
<comment type="subcellular location">
    <subcellularLocation>
        <location evidence="1">Nucleus</location>
    </subcellularLocation>
</comment>
<feature type="region of interest" description="Disordered" evidence="8">
    <location>
        <begin position="33"/>
        <end position="69"/>
    </location>
</feature>
<sequence>MTHPLEEPKRVGCDVCGKRFKNQSALNGHMRLHGGYGLVGSPQRQHSQPQHTNKINDNTIKSNSQRQDRDHIQELPRQARLQAQRKPQHRTQTADSMDQTQLAAHIYHPHHHHRHRQSGQNPEESIGLAHSSHLHSHSPVQAQQQVETNVYKSHHRVCLHAPEQLSKLRSNRQLSPVCSNPQSRMLGPGDCSKGVEIQRPTAESGLFDSSQIAPTASICFSVASSTLSSSSSTSSSSSSHSEHSSGPFVKTLSLTRDLQPTSDPTSEPDTDAELVEAKRRSPSVMLTSLGAAASESDSRKSPHSIKANPGHSQVQKYSTLI</sequence>
<feature type="compositionally biased region" description="Polar residues" evidence="8">
    <location>
        <begin position="172"/>
        <end position="183"/>
    </location>
</feature>
<evidence type="ECO:0000313" key="10">
    <source>
        <dbReference type="EMBL" id="VEL08422.1"/>
    </source>
</evidence>
<organism evidence="10 11">
    <name type="scientific">Protopolystoma xenopodis</name>
    <dbReference type="NCBI Taxonomy" id="117903"/>
    <lineage>
        <taxon>Eukaryota</taxon>
        <taxon>Metazoa</taxon>
        <taxon>Spiralia</taxon>
        <taxon>Lophotrochozoa</taxon>
        <taxon>Platyhelminthes</taxon>
        <taxon>Monogenea</taxon>
        <taxon>Polyopisthocotylea</taxon>
        <taxon>Polystomatidea</taxon>
        <taxon>Polystomatidae</taxon>
        <taxon>Protopolystoma</taxon>
    </lineage>
</organism>
<keyword evidence="5" id="KW-0862">Zinc</keyword>
<dbReference type="InterPro" id="IPR013087">
    <property type="entry name" value="Znf_C2H2_type"/>
</dbReference>
<name>A0A3S4ZPA6_9PLAT</name>
<gene>
    <name evidence="10" type="ORF">PXEA_LOCUS1862</name>
</gene>
<dbReference type="Proteomes" id="UP000784294">
    <property type="component" value="Unassembled WGS sequence"/>
</dbReference>
<dbReference type="OrthoDB" id="6077919at2759"/>
<evidence type="ECO:0000256" key="3">
    <source>
        <dbReference type="ARBA" id="ARBA00022737"/>
    </source>
</evidence>